<sequence length="53" mass="5752">MTRKEARGSHPSTRVVSGGRNVAAPDQLDRVNLPDRTIDHMSGYSSLRVAGTM</sequence>
<dbReference type="AlphaFoldDB" id="A0A0W8EXT4"/>
<organism evidence="2">
    <name type="scientific">hydrocarbon metagenome</name>
    <dbReference type="NCBI Taxonomy" id="938273"/>
    <lineage>
        <taxon>unclassified sequences</taxon>
        <taxon>metagenomes</taxon>
        <taxon>ecological metagenomes</taxon>
    </lineage>
</organism>
<name>A0A0W8EXT4_9ZZZZ</name>
<protein>
    <submittedName>
        <fullName evidence="2">Uncharacterized protein</fullName>
    </submittedName>
</protein>
<dbReference type="EMBL" id="LNQE01001715">
    <property type="protein sequence ID" value="KUG13448.1"/>
    <property type="molecule type" value="Genomic_DNA"/>
</dbReference>
<feature type="region of interest" description="Disordered" evidence="1">
    <location>
        <begin position="1"/>
        <end position="25"/>
    </location>
</feature>
<reference evidence="2" key="1">
    <citation type="journal article" date="2015" name="Proc. Natl. Acad. Sci. U.S.A.">
        <title>Networks of energetic and metabolic interactions define dynamics in microbial communities.</title>
        <authorList>
            <person name="Embree M."/>
            <person name="Liu J.K."/>
            <person name="Al-Bassam M.M."/>
            <person name="Zengler K."/>
        </authorList>
    </citation>
    <scope>NUCLEOTIDE SEQUENCE</scope>
</reference>
<evidence type="ECO:0000313" key="2">
    <source>
        <dbReference type="EMBL" id="KUG13448.1"/>
    </source>
</evidence>
<comment type="caution">
    <text evidence="2">The sequence shown here is derived from an EMBL/GenBank/DDBJ whole genome shotgun (WGS) entry which is preliminary data.</text>
</comment>
<gene>
    <name evidence="2" type="ORF">ASZ90_016363</name>
</gene>
<accession>A0A0W8EXT4</accession>
<proteinExistence type="predicted"/>
<evidence type="ECO:0000256" key="1">
    <source>
        <dbReference type="SAM" id="MobiDB-lite"/>
    </source>
</evidence>